<gene>
    <name evidence="2" type="ORF">CMMCAS07_01045</name>
</gene>
<dbReference type="Proteomes" id="UP000195062">
    <property type="component" value="Unassembled WGS sequence"/>
</dbReference>
<accession>A0A251XIW4</accession>
<organism evidence="2 3">
    <name type="scientific">Clavibacter michiganensis subsp. michiganensis</name>
    <dbReference type="NCBI Taxonomy" id="33013"/>
    <lineage>
        <taxon>Bacteria</taxon>
        <taxon>Bacillati</taxon>
        <taxon>Actinomycetota</taxon>
        <taxon>Actinomycetes</taxon>
        <taxon>Micrococcales</taxon>
        <taxon>Microbacteriaceae</taxon>
        <taxon>Clavibacter</taxon>
    </lineage>
</organism>
<keyword evidence="3" id="KW-1185">Reference proteome</keyword>
<evidence type="ECO:0000256" key="1">
    <source>
        <dbReference type="SAM" id="MobiDB-lite"/>
    </source>
</evidence>
<sequence>MISPSTHAVPSRSIQPLIFPDSTETGHGASTVGASAAGMDTLRVSLMAPPLVAQHGRLDSGL</sequence>
<reference evidence="2 3" key="1">
    <citation type="submission" date="2016-08" db="EMBL/GenBank/DDBJ databases">
        <title>Genome sequence of Clavibacter michiganensis subsp. michiganensis strain CASJ007.</title>
        <authorList>
            <person name="Thapa S.P."/>
            <person name="Coaker G."/>
        </authorList>
    </citation>
    <scope>NUCLEOTIDE SEQUENCE [LARGE SCALE GENOMIC DNA]</scope>
    <source>
        <strain evidence="2">CASJ007</strain>
    </source>
</reference>
<name>A0A251XIW4_CLAMM</name>
<comment type="caution">
    <text evidence="2">The sequence shown here is derived from an EMBL/GenBank/DDBJ whole genome shotgun (WGS) entry which is preliminary data.</text>
</comment>
<dbReference type="AlphaFoldDB" id="A0A251XIW4"/>
<evidence type="ECO:0000313" key="3">
    <source>
        <dbReference type="Proteomes" id="UP000195062"/>
    </source>
</evidence>
<feature type="compositionally biased region" description="Polar residues" evidence="1">
    <location>
        <begin position="1"/>
        <end position="14"/>
    </location>
</feature>
<dbReference type="EMBL" id="MDHH01000001">
    <property type="protein sequence ID" value="OUE03504.1"/>
    <property type="molecule type" value="Genomic_DNA"/>
</dbReference>
<evidence type="ECO:0000313" key="2">
    <source>
        <dbReference type="EMBL" id="OUE03504.1"/>
    </source>
</evidence>
<feature type="region of interest" description="Disordered" evidence="1">
    <location>
        <begin position="1"/>
        <end position="33"/>
    </location>
</feature>
<proteinExistence type="predicted"/>
<protein>
    <submittedName>
        <fullName evidence="2">Uncharacterized protein</fullName>
    </submittedName>
</protein>